<proteinExistence type="predicted"/>
<accession>A0A645IGS9</accession>
<dbReference type="AlphaFoldDB" id="A0A645IGS9"/>
<sequence>MLEQVCPAELAGTLVPRAHVVPEVHRSQRDAVVWTHHYSQPVAQGALVDRVGQSVGHCLIEPHRARRP</sequence>
<protein>
    <submittedName>
        <fullName evidence="1">Uncharacterized protein</fullName>
    </submittedName>
</protein>
<comment type="caution">
    <text evidence="1">The sequence shown here is derived from an EMBL/GenBank/DDBJ whole genome shotgun (WGS) entry which is preliminary data.</text>
</comment>
<gene>
    <name evidence="1" type="ORF">SDC9_197812</name>
</gene>
<name>A0A645IGS9_9ZZZZ</name>
<organism evidence="1">
    <name type="scientific">bioreactor metagenome</name>
    <dbReference type="NCBI Taxonomy" id="1076179"/>
    <lineage>
        <taxon>unclassified sequences</taxon>
        <taxon>metagenomes</taxon>
        <taxon>ecological metagenomes</taxon>
    </lineage>
</organism>
<evidence type="ECO:0000313" key="1">
    <source>
        <dbReference type="EMBL" id="MPN50186.1"/>
    </source>
</evidence>
<dbReference type="EMBL" id="VSSQ01114120">
    <property type="protein sequence ID" value="MPN50186.1"/>
    <property type="molecule type" value="Genomic_DNA"/>
</dbReference>
<reference evidence="1" key="1">
    <citation type="submission" date="2019-08" db="EMBL/GenBank/DDBJ databases">
        <authorList>
            <person name="Kucharzyk K."/>
            <person name="Murdoch R.W."/>
            <person name="Higgins S."/>
            <person name="Loffler F."/>
        </authorList>
    </citation>
    <scope>NUCLEOTIDE SEQUENCE</scope>
</reference>